<evidence type="ECO:0000313" key="14">
    <source>
        <dbReference type="EMBL" id="WNZ21948.1"/>
    </source>
</evidence>
<organism evidence="14">
    <name type="scientific">Leptolyngbya sp. NK1-12</name>
    <dbReference type="NCBI Taxonomy" id="2547451"/>
    <lineage>
        <taxon>Bacteria</taxon>
        <taxon>Bacillati</taxon>
        <taxon>Cyanobacteriota</taxon>
        <taxon>Cyanophyceae</taxon>
        <taxon>Leptolyngbyales</taxon>
        <taxon>Leptolyngbyaceae</taxon>
        <taxon>Leptolyngbya group</taxon>
        <taxon>Leptolyngbya</taxon>
    </lineage>
</organism>
<feature type="domain" description="Photosystem I PsaL reaction centre subunit XI" evidence="13">
    <location>
        <begin position="23"/>
        <end position="167"/>
    </location>
</feature>
<evidence type="ECO:0000256" key="12">
    <source>
        <dbReference type="SAM" id="MobiDB-lite"/>
    </source>
</evidence>
<evidence type="ECO:0000256" key="5">
    <source>
        <dbReference type="ARBA" id="ARBA00022692"/>
    </source>
</evidence>
<evidence type="ECO:0000259" key="13">
    <source>
        <dbReference type="Pfam" id="PF02605"/>
    </source>
</evidence>
<dbReference type="SUPFAM" id="SSF81568">
    <property type="entry name" value="Photosystem I reaction center subunit XI, PsaL"/>
    <property type="match status" value="1"/>
</dbReference>
<dbReference type="RefSeq" id="WP_316433300.1">
    <property type="nucleotide sequence ID" value="NZ_CP053586.1"/>
</dbReference>
<protein>
    <recommendedName>
        <fullName evidence="3 11">Photosystem I reaction center subunit XI</fullName>
    </recommendedName>
    <alternativeName>
        <fullName evidence="9 11">PSI subunit V</fullName>
    </alternativeName>
    <alternativeName>
        <fullName evidence="10 11">PSI-L</fullName>
    </alternativeName>
</protein>
<dbReference type="InterPro" id="IPR022980">
    <property type="entry name" value="PSI_suXI"/>
</dbReference>
<dbReference type="GO" id="GO:0015979">
    <property type="term" value="P:photosynthesis"/>
    <property type="evidence" value="ECO:0007669"/>
    <property type="project" value="UniProtKB-UniRule"/>
</dbReference>
<keyword evidence="8 11" id="KW-0472">Membrane</keyword>
<evidence type="ECO:0000256" key="10">
    <source>
        <dbReference type="ARBA" id="ARBA00033437"/>
    </source>
</evidence>
<dbReference type="InterPro" id="IPR036592">
    <property type="entry name" value="PSI_PsaL_sf"/>
</dbReference>
<keyword evidence="11" id="KW-0793">Thylakoid</keyword>
<feature type="compositionally biased region" description="Basic and acidic residues" evidence="12">
    <location>
        <begin position="7"/>
        <end position="24"/>
    </location>
</feature>
<name>A0AA97APN9_9CYAN</name>
<evidence type="ECO:0000256" key="9">
    <source>
        <dbReference type="ARBA" id="ARBA00032768"/>
    </source>
</evidence>
<comment type="subcellular location">
    <subcellularLocation>
        <location evidence="11">Cellular thylakoid membrane</location>
        <topology evidence="11">Multi-pass membrane protein</topology>
    </subcellularLocation>
    <subcellularLocation>
        <location evidence="1">Membrane</location>
        <topology evidence="1">Multi-pass membrane protein</topology>
    </subcellularLocation>
</comment>
<keyword evidence="7 11" id="KW-1133">Transmembrane helix</keyword>
<dbReference type="EMBL" id="CP053586">
    <property type="protein sequence ID" value="WNZ21948.1"/>
    <property type="molecule type" value="Genomic_DNA"/>
</dbReference>
<sequence>MATFVEQVDRSKERPRDPRNREVVHSVGDPQVGNLATPINSSDLVKAFISNLPAYRKGLSPIRRGLEVGLAHGYWLVGPFAKFNPLRFTEVGTLVALLSAIGLVVISTLAISLYAAVNPPAPVATLTTPRPPEALKRQEGWDEYAAGFFLGGVGGAVFAYAILANVDVLKNFLNLVGLD</sequence>
<gene>
    <name evidence="11" type="primary">psaL</name>
    <name evidence="14" type="ORF">HJG54_03090</name>
</gene>
<dbReference type="HAMAP" id="MF_00447">
    <property type="entry name" value="PSI_PsaL"/>
    <property type="match status" value="1"/>
</dbReference>
<accession>A0AA97APN9</accession>
<evidence type="ECO:0000256" key="4">
    <source>
        <dbReference type="ARBA" id="ARBA00022531"/>
    </source>
</evidence>
<evidence type="ECO:0000256" key="1">
    <source>
        <dbReference type="ARBA" id="ARBA00004141"/>
    </source>
</evidence>
<proteinExistence type="inferred from homology"/>
<feature type="transmembrane region" description="Helical" evidence="11">
    <location>
        <begin position="91"/>
        <end position="117"/>
    </location>
</feature>
<evidence type="ECO:0000256" key="8">
    <source>
        <dbReference type="ARBA" id="ARBA00023136"/>
    </source>
</evidence>
<dbReference type="GO" id="GO:0009538">
    <property type="term" value="C:photosystem I reaction center"/>
    <property type="evidence" value="ECO:0007669"/>
    <property type="project" value="InterPro"/>
</dbReference>
<dbReference type="PANTHER" id="PTHR34803:SF2">
    <property type="entry name" value="PHOTOSYSTEM I REACTION CENTER SUBUNIT XI, CHLOROPLASTIC"/>
    <property type="match status" value="1"/>
</dbReference>
<evidence type="ECO:0000256" key="3">
    <source>
        <dbReference type="ARBA" id="ARBA00019514"/>
    </source>
</evidence>
<reference evidence="14" key="1">
    <citation type="submission" date="2020-05" db="EMBL/GenBank/DDBJ databases">
        <authorList>
            <person name="Zhu T."/>
            <person name="Keshari N."/>
            <person name="Lu X."/>
        </authorList>
    </citation>
    <scope>NUCLEOTIDE SEQUENCE</scope>
    <source>
        <strain evidence="14">NK1-12</strain>
    </source>
</reference>
<evidence type="ECO:0000256" key="6">
    <source>
        <dbReference type="ARBA" id="ARBA00022836"/>
    </source>
</evidence>
<dbReference type="Gene3D" id="1.20.1240.10">
    <property type="entry name" value="Photosystem I PsaL, reaction centre subunit XI"/>
    <property type="match status" value="1"/>
</dbReference>
<dbReference type="InterPro" id="IPR003757">
    <property type="entry name" value="PSI_PsaL"/>
</dbReference>
<dbReference type="GO" id="GO:0031676">
    <property type="term" value="C:plasma membrane-derived thylakoid membrane"/>
    <property type="evidence" value="ECO:0007669"/>
    <property type="project" value="UniProtKB-SubCell"/>
</dbReference>
<feature type="transmembrane region" description="Helical" evidence="11">
    <location>
        <begin position="144"/>
        <end position="163"/>
    </location>
</feature>
<comment type="similarity">
    <text evidence="2 11">Belongs to the PsaL family.</text>
</comment>
<dbReference type="AlphaFoldDB" id="A0AA97APN9"/>
<keyword evidence="4 11" id="KW-0602">Photosynthesis</keyword>
<evidence type="ECO:0000256" key="11">
    <source>
        <dbReference type="HAMAP-Rule" id="MF_00447"/>
    </source>
</evidence>
<keyword evidence="6 11" id="KW-0603">Photosystem I</keyword>
<keyword evidence="5 11" id="KW-0812">Transmembrane</keyword>
<feature type="region of interest" description="Disordered" evidence="12">
    <location>
        <begin position="1"/>
        <end position="24"/>
    </location>
</feature>
<evidence type="ECO:0000256" key="7">
    <source>
        <dbReference type="ARBA" id="ARBA00022989"/>
    </source>
</evidence>
<dbReference type="PANTHER" id="PTHR34803">
    <property type="entry name" value="PHOTOSYSTEM I REACTION CENTER SUBUNIT XI, CHLOROPLASTIC"/>
    <property type="match status" value="1"/>
</dbReference>
<evidence type="ECO:0000256" key="2">
    <source>
        <dbReference type="ARBA" id="ARBA00008820"/>
    </source>
</evidence>
<dbReference type="Pfam" id="PF02605">
    <property type="entry name" value="PsaL"/>
    <property type="match status" value="1"/>
</dbReference>